<organism evidence="1 2">
    <name type="scientific">Listeria booriae</name>
    <dbReference type="NCBI Taxonomy" id="1552123"/>
    <lineage>
        <taxon>Bacteria</taxon>
        <taxon>Bacillati</taxon>
        <taxon>Bacillota</taxon>
        <taxon>Bacilli</taxon>
        <taxon>Bacillales</taxon>
        <taxon>Listeriaceae</taxon>
        <taxon>Listeria</taxon>
    </lineage>
</organism>
<sequence>MNSSDFKYYKRYSGDRYNLTQLTHGTSFLKKQYGFTGHKIEPNNTEVFKLIQGLMDHSLKIVRFDVLSRYQDHNLSPSTRNMHSAQVLFIIDKKYIFYDLYEDVFIVAGHCSVSGISTDKIYIFGFSDLINISRYYGEFSFYLSILDAGHVLGNLKNYLNSKVFKWTQMFKIMPVQILKDVCFYSCEMFGTFLLSVVRPEGDLNINSQVAHKRIAEDKNFSELEATEYLKLILPNVNNKMLGNRKDKVQSNVSNFPYLLQKRNSAHNMVGNFNLTTEDTISDSDLQNQINNWNAFQKNITSLKQRYCFLRKDKIFYDSGEVKNSDVNFKNILYDDHEFFDLNTFNLICVIYSNDIDVQTEGVINSLLSCGELMQVIGLALSNSGKSFRPMKNYNDNYLKSILKLNTNAEINYIGVECSNPVEQISEFYD</sequence>
<accession>A0A7X0XEV7</accession>
<gene>
    <name evidence="1" type="ORF">HCI99_13135</name>
</gene>
<dbReference type="AlphaFoldDB" id="A0A7X0XEV7"/>
<dbReference type="Proteomes" id="UP000533953">
    <property type="component" value="Unassembled WGS sequence"/>
</dbReference>
<dbReference type="RefSeq" id="WP_185417952.1">
    <property type="nucleotide sequence ID" value="NZ_JAASTX010000018.1"/>
</dbReference>
<evidence type="ECO:0000313" key="1">
    <source>
        <dbReference type="EMBL" id="MBC1492762.1"/>
    </source>
</evidence>
<evidence type="ECO:0000313" key="2">
    <source>
        <dbReference type="Proteomes" id="UP000533953"/>
    </source>
</evidence>
<dbReference type="EMBL" id="JAASTX010000018">
    <property type="protein sequence ID" value="MBC1492762.1"/>
    <property type="molecule type" value="Genomic_DNA"/>
</dbReference>
<comment type="caution">
    <text evidence="1">The sequence shown here is derived from an EMBL/GenBank/DDBJ whole genome shotgun (WGS) entry which is preliminary data.</text>
</comment>
<evidence type="ECO:0008006" key="3">
    <source>
        <dbReference type="Google" id="ProtNLM"/>
    </source>
</evidence>
<proteinExistence type="predicted"/>
<reference evidence="1 2" key="1">
    <citation type="submission" date="2020-03" db="EMBL/GenBank/DDBJ databases">
        <title>Soil Listeria distribution.</title>
        <authorList>
            <person name="Liao J."/>
            <person name="Wiedmann M."/>
        </authorList>
    </citation>
    <scope>NUCLEOTIDE SEQUENCE [LARGE SCALE GENOMIC DNA]</scope>
    <source>
        <strain evidence="1 2">FSL L7-1547</strain>
    </source>
</reference>
<name>A0A7X0XEV7_9LIST</name>
<protein>
    <recommendedName>
        <fullName evidence="3">Nitroreductase domain-containing protein</fullName>
    </recommendedName>
</protein>